<dbReference type="EMBL" id="MT142464">
    <property type="protein sequence ID" value="QJA81582.1"/>
    <property type="molecule type" value="Genomic_DNA"/>
</dbReference>
<sequence length="672" mass="77612">MTEQTYATDLDEYVDKQISRWSKQKKVYLEQKFQKNYEAVTNKDFRVKKWKKGEGEGWRSTTWIGHIRVKIWTLYSIFLDTVLQGGEVPFDLKPNPYGPEDMSDEYKEDRDNRITRMKKKIKGQHKIRKVDRETIKKFLSGSWYGMAFSKFDVEEVVSHEFKQVDMELGNVNEFLSPEEASKYVRFERVAETENVPGHRYVSVWNMCWDMEVDDLQAGEGYAEKIPSSLPDLENLKKKHGYINDKIKEVMEENRDTMNKSDTASMTPGQRTIKEASKKIQRYEYYMTAPRKFVEKFEETMKKRHKVKTITLGSMEDYALTEQDGDVVEIMGEIADKKIIRHIRNETGKRNHHMFMLERALDESHGTGVADNMEDVQASLVGMVRAFEDNKRISANVTTAVKKRYFSNPSQLDDIVPGKTYEISESCDDVRKAIMPIVFPDVGESLVSGIGMMERWKDDVSMIPTILQGFNLPKQKSDTAFELNQMMINSGKYIGMIISNYDEQIIEPEITDIYDYNMMYSDDESCKVNCKVVAEGFTGYRNNYARGEALQNMLGTIISNEILAPYVKITPHLEIMYEIMGEDPDDFLKSEEEMAAEQQQQAEMQAMAEQKAIQAMAIEKNLESEGKVAAIKAKTEGDIMKETIKAGHKDDQSEQDFHRDIIKESIEKPKAAK</sequence>
<dbReference type="EMBL" id="MT144704">
    <property type="protein sequence ID" value="QJH97844.1"/>
    <property type="molecule type" value="Genomic_DNA"/>
</dbReference>
<dbReference type="InterPro" id="IPR056909">
    <property type="entry name" value="SU10_portal"/>
</dbReference>
<dbReference type="EMBL" id="MT144072">
    <property type="protein sequence ID" value="QJA48122.1"/>
    <property type="molecule type" value="Genomic_DNA"/>
</dbReference>
<name>A0A6H1ZKX1_9ZZZZ</name>
<reference evidence="1" key="1">
    <citation type="submission" date="2020-03" db="EMBL/GenBank/DDBJ databases">
        <title>The deep terrestrial virosphere.</title>
        <authorList>
            <person name="Holmfeldt K."/>
            <person name="Nilsson E."/>
            <person name="Simone D."/>
            <person name="Lopez-Fernandez M."/>
            <person name="Wu X."/>
            <person name="de Brujin I."/>
            <person name="Lundin D."/>
            <person name="Andersson A."/>
            <person name="Bertilsson S."/>
            <person name="Dopson M."/>
        </authorList>
    </citation>
    <scope>NUCLEOTIDE SEQUENCE</scope>
    <source>
        <strain evidence="2">MM415A00505</strain>
        <strain evidence="1">TM448A00839</strain>
        <strain evidence="3">TM448B01099</strain>
    </source>
</reference>
<evidence type="ECO:0000313" key="3">
    <source>
        <dbReference type="EMBL" id="QJH97844.1"/>
    </source>
</evidence>
<evidence type="ECO:0000313" key="1">
    <source>
        <dbReference type="EMBL" id="QJA48122.1"/>
    </source>
</evidence>
<accession>A0A6H1ZKX1</accession>
<dbReference type="Pfam" id="PF23899">
    <property type="entry name" value="SU10_portal"/>
    <property type="match status" value="1"/>
</dbReference>
<organism evidence="1">
    <name type="scientific">viral metagenome</name>
    <dbReference type="NCBI Taxonomy" id="1070528"/>
    <lineage>
        <taxon>unclassified sequences</taxon>
        <taxon>metagenomes</taxon>
        <taxon>organismal metagenomes</taxon>
    </lineage>
</organism>
<dbReference type="AlphaFoldDB" id="A0A6H1ZKX1"/>
<proteinExistence type="predicted"/>
<gene>
    <name evidence="2" type="ORF">MM415A00505_0011</name>
    <name evidence="1" type="ORF">TM448A00839_0005</name>
    <name evidence="3" type="ORF">TM448B01099_0012</name>
</gene>
<evidence type="ECO:0000313" key="2">
    <source>
        <dbReference type="EMBL" id="QJA81582.1"/>
    </source>
</evidence>
<protein>
    <submittedName>
        <fullName evidence="1">Putative portal protein</fullName>
    </submittedName>
</protein>